<dbReference type="GO" id="GO:0035556">
    <property type="term" value="P:intracellular signal transduction"/>
    <property type="evidence" value="ECO:0007669"/>
    <property type="project" value="TreeGrafter"/>
</dbReference>
<keyword evidence="1" id="KW-0723">Serine/threonine-protein kinase</keyword>
<evidence type="ECO:0000256" key="4">
    <source>
        <dbReference type="ARBA" id="ARBA00022777"/>
    </source>
</evidence>
<sequence>MRNLLEGLVFIHERNLAHLDIKVIHHLDRVEGGVTEVRVTAPVGLVTGGHASLQRTEERGGVSRYRLFGRVSVPTPHDCRGIDFVLCVFQPQNLVLTGEFPDCEIKLCDLEISRVITAGTEVREMLGTPDYVGKHTPFSSIPSKPVAPLQL</sequence>
<keyword evidence="3" id="KW-0547">Nucleotide-binding</keyword>
<dbReference type="EMBL" id="VIIS01000836">
    <property type="protein sequence ID" value="KAF0304520.1"/>
    <property type="molecule type" value="Genomic_DNA"/>
</dbReference>
<keyword evidence="5" id="KW-0067">ATP-binding</keyword>
<dbReference type="AlphaFoldDB" id="A0A6A4WLH6"/>
<dbReference type="GO" id="GO:0005524">
    <property type="term" value="F:ATP binding"/>
    <property type="evidence" value="ECO:0007669"/>
    <property type="project" value="UniProtKB-KW"/>
</dbReference>
<dbReference type="Proteomes" id="UP000440578">
    <property type="component" value="Unassembled WGS sequence"/>
</dbReference>
<keyword evidence="4 6" id="KW-0418">Kinase</keyword>
<dbReference type="GO" id="GO:0004674">
    <property type="term" value="F:protein serine/threonine kinase activity"/>
    <property type="evidence" value="ECO:0007669"/>
    <property type="project" value="UniProtKB-KW"/>
</dbReference>
<evidence type="ECO:0000313" key="6">
    <source>
        <dbReference type="EMBL" id="KAF0304520.1"/>
    </source>
</evidence>
<dbReference type="PANTHER" id="PTHR24342:SF12">
    <property type="entry name" value="DEATH-ASSOCIATED PROTEIN KINASE RELATED"/>
    <property type="match status" value="1"/>
</dbReference>
<gene>
    <name evidence="6" type="primary">Drak_4</name>
    <name evidence="6" type="ORF">FJT64_002713</name>
</gene>
<evidence type="ECO:0000256" key="1">
    <source>
        <dbReference type="ARBA" id="ARBA00022527"/>
    </source>
</evidence>
<dbReference type="GO" id="GO:0005634">
    <property type="term" value="C:nucleus"/>
    <property type="evidence" value="ECO:0007669"/>
    <property type="project" value="TreeGrafter"/>
</dbReference>
<dbReference type="PANTHER" id="PTHR24342">
    <property type="entry name" value="SERINE/THREONINE-PROTEIN KINASE 17"/>
    <property type="match status" value="1"/>
</dbReference>
<reference evidence="6 7" key="1">
    <citation type="submission" date="2019-07" db="EMBL/GenBank/DDBJ databases">
        <title>Draft genome assembly of a fouling barnacle, Amphibalanus amphitrite (Darwin, 1854): The first reference genome for Thecostraca.</title>
        <authorList>
            <person name="Kim W."/>
        </authorList>
    </citation>
    <scope>NUCLEOTIDE SEQUENCE [LARGE SCALE GENOMIC DNA]</scope>
    <source>
        <strain evidence="6">SNU_AA5</strain>
        <tissue evidence="6">Soma without cirri and trophi</tissue>
    </source>
</reference>
<evidence type="ECO:0000256" key="3">
    <source>
        <dbReference type="ARBA" id="ARBA00022741"/>
    </source>
</evidence>
<accession>A0A6A4WLH6</accession>
<evidence type="ECO:0000313" key="7">
    <source>
        <dbReference type="Proteomes" id="UP000440578"/>
    </source>
</evidence>
<keyword evidence="2" id="KW-0808">Transferase</keyword>
<dbReference type="Gene3D" id="1.10.510.10">
    <property type="entry name" value="Transferase(Phosphotransferase) domain 1"/>
    <property type="match status" value="1"/>
</dbReference>
<keyword evidence="7" id="KW-1185">Reference proteome</keyword>
<evidence type="ECO:0000256" key="5">
    <source>
        <dbReference type="ARBA" id="ARBA00022840"/>
    </source>
</evidence>
<comment type="caution">
    <text evidence="6">The sequence shown here is derived from an EMBL/GenBank/DDBJ whole genome shotgun (WGS) entry which is preliminary data.</text>
</comment>
<protein>
    <submittedName>
        <fullName evidence="6">Death-associated protein kinase related</fullName>
    </submittedName>
</protein>
<name>A0A6A4WLH6_AMPAM</name>
<organism evidence="6 7">
    <name type="scientific">Amphibalanus amphitrite</name>
    <name type="common">Striped barnacle</name>
    <name type="synonym">Balanus amphitrite</name>
    <dbReference type="NCBI Taxonomy" id="1232801"/>
    <lineage>
        <taxon>Eukaryota</taxon>
        <taxon>Metazoa</taxon>
        <taxon>Ecdysozoa</taxon>
        <taxon>Arthropoda</taxon>
        <taxon>Crustacea</taxon>
        <taxon>Multicrustacea</taxon>
        <taxon>Cirripedia</taxon>
        <taxon>Thoracica</taxon>
        <taxon>Thoracicalcarea</taxon>
        <taxon>Balanomorpha</taxon>
        <taxon>Balanoidea</taxon>
        <taxon>Balanidae</taxon>
        <taxon>Amphibalaninae</taxon>
        <taxon>Amphibalanus</taxon>
    </lineage>
</organism>
<proteinExistence type="predicted"/>
<evidence type="ECO:0000256" key="2">
    <source>
        <dbReference type="ARBA" id="ARBA00022679"/>
    </source>
</evidence>
<dbReference type="GO" id="GO:0043065">
    <property type="term" value="P:positive regulation of apoptotic process"/>
    <property type="evidence" value="ECO:0007669"/>
    <property type="project" value="TreeGrafter"/>
</dbReference>